<accession>A0AA50KP04</accession>
<evidence type="ECO:0000313" key="1">
    <source>
        <dbReference type="EMBL" id="WMC10497.1"/>
    </source>
</evidence>
<dbReference type="AlphaFoldDB" id="A0AA50KP04"/>
<dbReference type="RefSeq" id="WP_306761741.1">
    <property type="nucleotide sequence ID" value="NZ_CP118224.1"/>
</dbReference>
<reference evidence="1 2" key="1">
    <citation type="submission" date="2023-02" db="EMBL/GenBank/DDBJ databases">
        <title>Complete genome sequence of a novel bacterium Oceanimonas sp. NTOU-MSR1 isolated from marine coast sediment.</title>
        <authorList>
            <person name="Yang H.-T."/>
            <person name="Chen Y.-L."/>
            <person name="Ho Y.-N."/>
        </authorList>
    </citation>
    <scope>NUCLEOTIDE SEQUENCE [LARGE SCALE GENOMIC DNA]</scope>
    <source>
        <strain evidence="1 2">NTOU-MSR1</strain>
    </source>
</reference>
<keyword evidence="2" id="KW-1185">Reference proteome</keyword>
<evidence type="ECO:0000313" key="2">
    <source>
        <dbReference type="Proteomes" id="UP001223802"/>
    </source>
</evidence>
<proteinExistence type="predicted"/>
<name>A0AA50KP04_9GAMM</name>
<sequence length="54" mass="5853">MNSFSLLGPGRARWLIGHQVVRSPDQHGTATAGHAMFICTQNAVFVSISAWITI</sequence>
<dbReference type="EMBL" id="CP118224">
    <property type="protein sequence ID" value="WMC10497.1"/>
    <property type="molecule type" value="Genomic_DNA"/>
</dbReference>
<dbReference type="KEGG" id="ope:PU634_15680"/>
<gene>
    <name evidence="1" type="ORF">PU634_15680</name>
</gene>
<dbReference type="Proteomes" id="UP001223802">
    <property type="component" value="Chromosome"/>
</dbReference>
<protein>
    <submittedName>
        <fullName evidence="1">Uncharacterized protein</fullName>
    </submittedName>
</protein>
<organism evidence="1 2">
    <name type="scientific">Oceanimonas pelagia</name>
    <dbReference type="NCBI Taxonomy" id="3028314"/>
    <lineage>
        <taxon>Bacteria</taxon>
        <taxon>Pseudomonadati</taxon>
        <taxon>Pseudomonadota</taxon>
        <taxon>Gammaproteobacteria</taxon>
        <taxon>Aeromonadales</taxon>
        <taxon>Aeromonadaceae</taxon>
        <taxon>Oceanimonas</taxon>
    </lineage>
</organism>